<dbReference type="Pfam" id="PF00155">
    <property type="entry name" value="Aminotran_1_2"/>
    <property type="match status" value="1"/>
</dbReference>
<dbReference type="InterPro" id="IPR045088">
    <property type="entry name" value="ALAT1/2-like"/>
</dbReference>
<dbReference type="EMBL" id="FN668690">
    <property type="protein sequence ID" value="CBK25308.2"/>
    <property type="molecule type" value="Genomic_DNA"/>
</dbReference>
<dbReference type="CDD" id="cd00609">
    <property type="entry name" value="AAT_like"/>
    <property type="match status" value="1"/>
</dbReference>
<keyword evidence="4" id="KW-0808">Transferase</keyword>
<dbReference type="FunFam" id="3.90.1150.10:FF:000151">
    <property type="entry name" value="Alanine aminotransferase 2"/>
    <property type="match status" value="1"/>
</dbReference>
<keyword evidence="8" id="KW-1133">Transmembrane helix</keyword>
<protein>
    <recommendedName>
        <fullName evidence="9">Aminotransferase class I/classII large domain-containing protein</fullName>
    </recommendedName>
</protein>
<evidence type="ECO:0000256" key="2">
    <source>
        <dbReference type="ARBA" id="ARBA00011738"/>
    </source>
</evidence>
<keyword evidence="7" id="KW-0175">Coiled coil</keyword>
<dbReference type="Gene3D" id="3.90.1150.10">
    <property type="entry name" value="Aspartate Aminotransferase, domain 1"/>
    <property type="match status" value="1"/>
</dbReference>
<feature type="coiled-coil region" evidence="7">
    <location>
        <begin position="248"/>
        <end position="275"/>
    </location>
</feature>
<evidence type="ECO:0000259" key="9">
    <source>
        <dbReference type="Pfam" id="PF00155"/>
    </source>
</evidence>
<evidence type="ECO:0000256" key="8">
    <source>
        <dbReference type="SAM" id="Phobius"/>
    </source>
</evidence>
<sequence length="534" mass="59710">MDSDLTNCIPETIRIHCVRFGVLTSFKPLCMIIMVIQYCAFGFIGHYYFSYLTKMQDKAVTINEVNPKLLEAQYAVRGQIVVRAGEIEEEIKSGKKYPFDSLVYCNIGNPQQLNQKPLTFVRQVLALTSYPGLEKIVPEGTFPSDVVERAHRLLKSNPGGSGAYSNSQGIPEVLKDVADAIGRRDGYPCNPKEIYLSNGASQSVQNALMLLSTSPNDGFLTPIPQYPLYSATITLYGTKLIGYYLNEEKDWGLDMNELETRLEEAKAKGINLKGMVIINPGNPTGMCLGEEEMRECIRFCIRNKLVLLADEVYQENIYVPHKKFVSFRKVALDMGEEAKNAQIISFHSISKGFFGECGRRGGYLQAMGFDPEVFAQITKMWSINLCANTDGQIALDCMVNPPREGDPSYPLYIEEKSAILASLQRRAVKLVAALSKLPGITCNQVDGSLYIFFKVVLPKKAVEAAKQRGVAPDFLYCEEMLQQTGIVTVPGSGFQQKDGTYHVRTTILPQESEIDKVIERMDGFQHAFMKKYED</sequence>
<gene>
    <name evidence="10" type="ORF">GSBLH_T00004922001</name>
</gene>
<dbReference type="GO" id="GO:0042853">
    <property type="term" value="P:L-alanine catabolic process"/>
    <property type="evidence" value="ECO:0007669"/>
    <property type="project" value="UniProtKB-UniPathway"/>
</dbReference>
<keyword evidence="5" id="KW-0663">Pyridoxal phosphate</keyword>
<organism evidence="10">
    <name type="scientific">Blastocystis hominis</name>
    <dbReference type="NCBI Taxonomy" id="12968"/>
    <lineage>
        <taxon>Eukaryota</taxon>
        <taxon>Sar</taxon>
        <taxon>Stramenopiles</taxon>
        <taxon>Bigyra</taxon>
        <taxon>Opalozoa</taxon>
        <taxon>Opalinata</taxon>
        <taxon>Blastocystidae</taxon>
        <taxon>Blastocystis</taxon>
    </lineage>
</organism>
<evidence type="ECO:0000313" key="10">
    <source>
        <dbReference type="EMBL" id="CBK25308.2"/>
    </source>
</evidence>
<dbReference type="OMA" id="FGFECPP"/>
<dbReference type="InterPro" id="IPR015424">
    <property type="entry name" value="PyrdxlP-dep_Trfase"/>
</dbReference>
<evidence type="ECO:0000256" key="4">
    <source>
        <dbReference type="ARBA" id="ARBA00022679"/>
    </source>
</evidence>
<keyword evidence="8" id="KW-0472">Membrane</keyword>
<dbReference type="SUPFAM" id="SSF53383">
    <property type="entry name" value="PLP-dependent transferases"/>
    <property type="match status" value="1"/>
</dbReference>
<name>D8MB69_BLAHO</name>
<evidence type="ECO:0000256" key="3">
    <source>
        <dbReference type="ARBA" id="ARBA00022576"/>
    </source>
</evidence>
<evidence type="ECO:0000313" key="11">
    <source>
        <dbReference type="Proteomes" id="UP000008312"/>
    </source>
</evidence>
<accession>D8MB69</accession>
<dbReference type="InterPro" id="IPR015421">
    <property type="entry name" value="PyrdxlP-dep_Trfase_major"/>
</dbReference>
<dbReference type="InterPro" id="IPR004839">
    <property type="entry name" value="Aminotransferase_I/II_large"/>
</dbReference>
<dbReference type="FunFam" id="3.40.640.10:FF:000012">
    <property type="entry name" value="alanine aminotransferase 2"/>
    <property type="match status" value="1"/>
</dbReference>
<evidence type="ECO:0000256" key="1">
    <source>
        <dbReference type="ARBA" id="ARBA00001933"/>
    </source>
</evidence>
<feature type="domain" description="Aminotransferase class I/classII large" evidence="9">
    <location>
        <begin position="145"/>
        <end position="520"/>
    </location>
</feature>
<comment type="cofactor">
    <cofactor evidence="1">
        <name>pyridoxal 5'-phosphate</name>
        <dbReference type="ChEBI" id="CHEBI:597326"/>
    </cofactor>
</comment>
<proteinExistence type="inferred from homology"/>
<dbReference type="Gene3D" id="1.10.287.1970">
    <property type="match status" value="1"/>
</dbReference>
<reference evidence="10" key="1">
    <citation type="submission" date="2010-02" db="EMBL/GenBank/DDBJ databases">
        <title>Sequencing and annotation of the Blastocystis hominis genome.</title>
        <authorList>
            <person name="Wincker P."/>
        </authorList>
    </citation>
    <scope>NUCLEOTIDE SEQUENCE</scope>
    <source>
        <strain evidence="10">Singapore isolate B</strain>
    </source>
</reference>
<dbReference type="GO" id="GO:0030170">
    <property type="term" value="F:pyridoxal phosphate binding"/>
    <property type="evidence" value="ECO:0007669"/>
    <property type="project" value="InterPro"/>
</dbReference>
<keyword evidence="3" id="KW-0032">Aminotransferase</keyword>
<evidence type="ECO:0000256" key="5">
    <source>
        <dbReference type="ARBA" id="ARBA00022898"/>
    </source>
</evidence>
<dbReference type="AlphaFoldDB" id="D8MB69"/>
<dbReference type="InParanoid" id="D8MB69"/>
<dbReference type="InterPro" id="IPR015422">
    <property type="entry name" value="PyrdxlP-dep_Trfase_small"/>
</dbReference>
<keyword evidence="8" id="KW-0812">Transmembrane</keyword>
<dbReference type="PANTHER" id="PTHR11751:SF29">
    <property type="entry name" value="ALANINE TRANSAMINASE"/>
    <property type="match status" value="1"/>
</dbReference>
<dbReference type="GO" id="GO:0004021">
    <property type="term" value="F:L-alanine:2-oxoglutarate aminotransferase activity"/>
    <property type="evidence" value="ECO:0007669"/>
    <property type="project" value="TreeGrafter"/>
</dbReference>
<dbReference type="PANTHER" id="PTHR11751">
    <property type="entry name" value="ALANINE AMINOTRANSFERASE"/>
    <property type="match status" value="1"/>
</dbReference>
<comment type="subunit">
    <text evidence="2">Homodimer.</text>
</comment>
<dbReference type="Gene3D" id="3.40.640.10">
    <property type="entry name" value="Type I PLP-dependent aspartate aminotransferase-like (Major domain)"/>
    <property type="match status" value="1"/>
</dbReference>
<keyword evidence="11" id="KW-1185">Reference proteome</keyword>
<dbReference type="RefSeq" id="XP_012899356.1">
    <property type="nucleotide sequence ID" value="XM_013043902.1"/>
</dbReference>
<dbReference type="UniPathway" id="UPA00528">
    <property type="reaction ID" value="UER00586"/>
</dbReference>
<dbReference type="OrthoDB" id="1732682at2759"/>
<evidence type="ECO:0000256" key="7">
    <source>
        <dbReference type="SAM" id="Coils"/>
    </source>
</evidence>
<evidence type="ECO:0000256" key="6">
    <source>
        <dbReference type="ARBA" id="ARBA00025785"/>
    </source>
</evidence>
<comment type="similarity">
    <text evidence="6">Belongs to the class-I pyridoxal-phosphate-dependent aminotransferase family. Alanine aminotransferase subfamily.</text>
</comment>
<dbReference type="Proteomes" id="UP000008312">
    <property type="component" value="Unassembled WGS sequence"/>
</dbReference>
<dbReference type="GeneID" id="24921916"/>
<feature type="transmembrane region" description="Helical" evidence="8">
    <location>
        <begin position="29"/>
        <end position="49"/>
    </location>
</feature>